<organism evidence="1">
    <name type="scientific">viral metagenome</name>
    <dbReference type="NCBI Taxonomy" id="1070528"/>
    <lineage>
        <taxon>unclassified sequences</taxon>
        <taxon>metagenomes</taxon>
        <taxon>organismal metagenomes</taxon>
    </lineage>
</organism>
<reference evidence="1" key="1">
    <citation type="journal article" date="2020" name="Nature">
        <title>Giant virus diversity and host interactions through global metagenomics.</title>
        <authorList>
            <person name="Schulz F."/>
            <person name="Roux S."/>
            <person name="Paez-Espino D."/>
            <person name="Jungbluth S."/>
            <person name="Walsh D.A."/>
            <person name="Denef V.J."/>
            <person name="McMahon K.D."/>
            <person name="Konstantinidis K.T."/>
            <person name="Eloe-Fadrosh E.A."/>
            <person name="Kyrpides N.C."/>
            <person name="Woyke T."/>
        </authorList>
    </citation>
    <scope>NUCLEOTIDE SEQUENCE</scope>
    <source>
        <strain evidence="1">GVMAG-M-3300027708-39</strain>
    </source>
</reference>
<sequence length="162" mass="19073">MATKYIIVHNKHEGCYDFQYYEDNSTKTRLTSITINPPKVFLFTDKEQAHEFFSEYMNDVDVLDIRCKKENDEVEHIDYCTCGCIEMDDDGNPILFYNKKNQIFFLEIGAQVFTPPCDIKIDISNLNLTNKLIRKCKTLGKEQKQRYIELGKMCEQLKDDDL</sequence>
<dbReference type="EMBL" id="MN740395">
    <property type="protein sequence ID" value="QHU04315.1"/>
    <property type="molecule type" value="Genomic_DNA"/>
</dbReference>
<evidence type="ECO:0000313" key="1">
    <source>
        <dbReference type="EMBL" id="QHU04315.1"/>
    </source>
</evidence>
<protein>
    <submittedName>
        <fullName evidence="1">Uncharacterized protein</fullName>
    </submittedName>
</protein>
<name>A0A6C0JEN6_9ZZZZ</name>
<dbReference type="AlphaFoldDB" id="A0A6C0JEN6"/>
<proteinExistence type="predicted"/>
<accession>A0A6C0JEN6</accession>